<dbReference type="InterPro" id="IPR014762">
    <property type="entry name" value="DNA_mismatch_repair_CS"/>
</dbReference>
<dbReference type="GO" id="GO:0005524">
    <property type="term" value="F:ATP binding"/>
    <property type="evidence" value="ECO:0007669"/>
    <property type="project" value="InterPro"/>
</dbReference>
<dbReference type="PANTHER" id="PTHR10073:SF12">
    <property type="entry name" value="DNA MISMATCH REPAIR PROTEIN MLH1"/>
    <property type="match status" value="1"/>
</dbReference>
<accession>A0A934TZV8</accession>
<dbReference type="InterPro" id="IPR042120">
    <property type="entry name" value="MutL_C_dimsub"/>
</dbReference>
<feature type="region of interest" description="Disordered" evidence="5">
    <location>
        <begin position="429"/>
        <end position="482"/>
    </location>
</feature>
<dbReference type="FunFam" id="3.30.565.10:FF:000003">
    <property type="entry name" value="DNA mismatch repair endonuclease MutL"/>
    <property type="match status" value="1"/>
</dbReference>
<organism evidence="8 9">
    <name type="scientific">Ruminococcus difficilis</name>
    <dbReference type="NCBI Taxonomy" id="2763069"/>
    <lineage>
        <taxon>Bacteria</taxon>
        <taxon>Bacillati</taxon>
        <taxon>Bacillota</taxon>
        <taxon>Clostridia</taxon>
        <taxon>Eubacteriales</taxon>
        <taxon>Oscillospiraceae</taxon>
        <taxon>Ruminococcus</taxon>
    </lineage>
</organism>
<keyword evidence="2 4" id="KW-0227">DNA damage</keyword>
<dbReference type="InterPro" id="IPR042121">
    <property type="entry name" value="MutL_C_regsub"/>
</dbReference>
<evidence type="ECO:0000313" key="8">
    <source>
        <dbReference type="EMBL" id="MBK6087973.1"/>
    </source>
</evidence>
<dbReference type="InterPro" id="IPR014721">
    <property type="entry name" value="Ribsml_uS5_D2-typ_fold_subgr"/>
</dbReference>
<dbReference type="Gene3D" id="3.30.565.10">
    <property type="entry name" value="Histidine kinase-like ATPase, C-terminal domain"/>
    <property type="match status" value="1"/>
</dbReference>
<comment type="function">
    <text evidence="4">This protein is involved in the repair of mismatches in DNA. It is required for dam-dependent methyl-directed DNA mismatch repair. May act as a 'molecular matchmaker', a protein that promotes the formation of a stable complex between two or more DNA-binding proteins in an ATP-dependent manner without itself being part of a final effector complex.</text>
</comment>
<dbReference type="InterPro" id="IPR002099">
    <property type="entry name" value="MutL/Mlh/PMS"/>
</dbReference>
<dbReference type="EMBL" id="JAEQMG010000048">
    <property type="protein sequence ID" value="MBK6087973.1"/>
    <property type="molecule type" value="Genomic_DNA"/>
</dbReference>
<dbReference type="InterPro" id="IPR013507">
    <property type="entry name" value="DNA_mismatch_S5_2-like"/>
</dbReference>
<dbReference type="InterPro" id="IPR014790">
    <property type="entry name" value="MutL_C"/>
</dbReference>
<dbReference type="SMART" id="SM00853">
    <property type="entry name" value="MutL_C"/>
    <property type="match status" value="1"/>
</dbReference>
<evidence type="ECO:0000259" key="6">
    <source>
        <dbReference type="SMART" id="SM00853"/>
    </source>
</evidence>
<dbReference type="Pfam" id="PF13589">
    <property type="entry name" value="HATPase_c_3"/>
    <property type="match status" value="1"/>
</dbReference>
<dbReference type="Gene3D" id="3.30.1370.100">
    <property type="entry name" value="MutL, C-terminal domain, regulatory subdomain"/>
    <property type="match status" value="1"/>
</dbReference>
<dbReference type="GO" id="GO:0016887">
    <property type="term" value="F:ATP hydrolysis activity"/>
    <property type="evidence" value="ECO:0007669"/>
    <property type="project" value="InterPro"/>
</dbReference>
<dbReference type="GO" id="GO:0032300">
    <property type="term" value="C:mismatch repair complex"/>
    <property type="evidence" value="ECO:0007669"/>
    <property type="project" value="InterPro"/>
</dbReference>
<keyword evidence="3 4" id="KW-0234">DNA repair</keyword>
<comment type="caution">
    <text evidence="8">The sequence shown here is derived from an EMBL/GenBank/DDBJ whole genome shotgun (WGS) entry which is preliminary data.</text>
</comment>
<evidence type="ECO:0000313" key="9">
    <source>
        <dbReference type="Proteomes" id="UP000633365"/>
    </source>
</evidence>
<dbReference type="InterPro" id="IPR038973">
    <property type="entry name" value="MutL/Mlh/Pms-like"/>
</dbReference>
<dbReference type="Gene3D" id="3.30.230.10">
    <property type="match status" value="1"/>
</dbReference>
<evidence type="ECO:0000256" key="4">
    <source>
        <dbReference type="HAMAP-Rule" id="MF_00149"/>
    </source>
</evidence>
<feature type="domain" description="DNA mismatch repair protein S5" evidence="7">
    <location>
        <begin position="209"/>
        <end position="327"/>
    </location>
</feature>
<feature type="compositionally biased region" description="Basic and acidic residues" evidence="5">
    <location>
        <begin position="429"/>
        <end position="451"/>
    </location>
</feature>
<dbReference type="GO" id="GO:0140664">
    <property type="term" value="F:ATP-dependent DNA damage sensor activity"/>
    <property type="evidence" value="ECO:0007669"/>
    <property type="project" value="InterPro"/>
</dbReference>
<dbReference type="HAMAP" id="MF_00149">
    <property type="entry name" value="DNA_mis_repair"/>
    <property type="match status" value="1"/>
</dbReference>
<sequence>MGKINVLDKHVAELIAAGEVVERPSSVIKELVENSIDAGATAITVEIKNGGVTFMRVSDNGCGILKEDIRPAFIRHATSKVKEEDDLDAIATLGFRGEALASVASVSHLELITKAREEEIGTRYLIEGGEEVLFEDAGCPDGTTFIIRDLFYNVPARMKFLKTDMAEGNAVSNVIDKIALSHPEIALTYIKDSKNVLRTAGDGKLLSAIYAVYGRDFTRKLIPVDYTLGGVHVTGFISSPENARPNRNMQNFFINHRFVICKAAMAAISEACKGTVMVGKFPSCVLNLDMSFNAVDVNVHPTKLEVRFVNERPVFDAVYHAVKTALMNSEKRVEAHLGNDTTKPIKRVNPFELAQKVFRERDEQPARNTASKANTGEGSIPPAKAVNNRLDTKREEKRSDALFEMLDEPEVSVPKLNLNPKVADAASPVEEHYRRDVEEKRAENAQERIIPDPEPEQPAPVGEGLDPPADRSAADVPEEPIEEPQPLIEVDDNAYRYIGEAFKTYVIIEKNPRELLLIDKHAAHERIIFEKLKKDKSSGYSQLLLTPITVTLNKIDYNAVIEHLDVFREAGFDIDDFGSGSIIVRSAPQYLPLEDIEPSVIEMAGFLSNHQKEIRSEKMEWIYANVSCRAAIKGGNNSTEQELIALAKQVEDEDIRHCPHGRPVCIVLKKHELERMFGRVE</sequence>
<feature type="region of interest" description="Disordered" evidence="5">
    <location>
        <begin position="361"/>
        <end position="384"/>
    </location>
</feature>
<evidence type="ECO:0000259" key="7">
    <source>
        <dbReference type="SMART" id="SM01340"/>
    </source>
</evidence>
<dbReference type="GO" id="GO:0006298">
    <property type="term" value="P:mismatch repair"/>
    <property type="evidence" value="ECO:0007669"/>
    <property type="project" value="UniProtKB-UniRule"/>
</dbReference>
<feature type="compositionally biased region" description="Polar residues" evidence="5">
    <location>
        <begin position="366"/>
        <end position="377"/>
    </location>
</feature>
<dbReference type="SUPFAM" id="SSF54211">
    <property type="entry name" value="Ribosomal protein S5 domain 2-like"/>
    <property type="match status" value="1"/>
</dbReference>
<dbReference type="Gene3D" id="3.30.1540.20">
    <property type="entry name" value="MutL, C-terminal domain, dimerisation subdomain"/>
    <property type="match status" value="1"/>
</dbReference>
<feature type="domain" description="MutL C-terminal dimerisation" evidence="6">
    <location>
        <begin position="497"/>
        <end position="638"/>
    </location>
</feature>
<dbReference type="GO" id="GO:0004519">
    <property type="term" value="F:endonuclease activity"/>
    <property type="evidence" value="ECO:0007669"/>
    <property type="project" value="UniProtKB-KW"/>
</dbReference>
<evidence type="ECO:0000256" key="5">
    <source>
        <dbReference type="SAM" id="MobiDB-lite"/>
    </source>
</evidence>
<dbReference type="CDD" id="cd00782">
    <property type="entry name" value="MutL_Trans"/>
    <property type="match status" value="1"/>
</dbReference>
<keyword evidence="8" id="KW-0255">Endonuclease</keyword>
<gene>
    <name evidence="4 8" type="primary">mutL</name>
    <name evidence="8" type="ORF">JKK62_04795</name>
</gene>
<dbReference type="InterPro" id="IPR036890">
    <property type="entry name" value="HATPase_C_sf"/>
</dbReference>
<dbReference type="SUPFAM" id="SSF55874">
    <property type="entry name" value="ATPase domain of HSP90 chaperone/DNA topoisomerase II/histidine kinase"/>
    <property type="match status" value="1"/>
</dbReference>
<dbReference type="CDD" id="cd16926">
    <property type="entry name" value="HATPase_MutL-MLH-PMS-like"/>
    <property type="match status" value="1"/>
</dbReference>
<dbReference type="InterPro" id="IPR020667">
    <property type="entry name" value="DNA_mismatch_repair_MutL"/>
</dbReference>
<evidence type="ECO:0000256" key="1">
    <source>
        <dbReference type="ARBA" id="ARBA00006082"/>
    </source>
</evidence>
<dbReference type="NCBIfam" id="TIGR00585">
    <property type="entry name" value="mutl"/>
    <property type="match status" value="1"/>
</dbReference>
<dbReference type="RefSeq" id="WP_186833020.1">
    <property type="nucleotide sequence ID" value="NZ_JAEQMG010000048.1"/>
</dbReference>
<protein>
    <recommendedName>
        <fullName evidence="4">DNA mismatch repair protein MutL</fullName>
    </recommendedName>
</protein>
<keyword evidence="8" id="KW-0378">Hydrolase</keyword>
<dbReference type="SMART" id="SM01340">
    <property type="entry name" value="DNA_mis_repair"/>
    <property type="match status" value="1"/>
</dbReference>
<comment type="similarity">
    <text evidence="1 4">Belongs to the DNA mismatch repair MutL/HexB family.</text>
</comment>
<dbReference type="GO" id="GO:0030983">
    <property type="term" value="F:mismatched DNA binding"/>
    <property type="evidence" value="ECO:0007669"/>
    <property type="project" value="InterPro"/>
</dbReference>
<evidence type="ECO:0000256" key="3">
    <source>
        <dbReference type="ARBA" id="ARBA00023204"/>
    </source>
</evidence>
<name>A0A934TZV8_9FIRM</name>
<dbReference type="Pfam" id="PF01119">
    <property type="entry name" value="DNA_mis_repair"/>
    <property type="match status" value="1"/>
</dbReference>
<dbReference type="SUPFAM" id="SSF118116">
    <property type="entry name" value="DNA mismatch repair protein MutL"/>
    <property type="match status" value="1"/>
</dbReference>
<dbReference type="Pfam" id="PF08676">
    <property type="entry name" value="MutL_C"/>
    <property type="match status" value="1"/>
</dbReference>
<dbReference type="AlphaFoldDB" id="A0A934TZV8"/>
<reference evidence="8" key="1">
    <citation type="submission" date="2021-01" db="EMBL/GenBank/DDBJ databases">
        <title>Genome public.</title>
        <authorList>
            <person name="Liu C."/>
            <person name="Sun Q."/>
        </authorList>
    </citation>
    <scope>NUCLEOTIDE SEQUENCE</scope>
    <source>
        <strain evidence="8">M6</strain>
    </source>
</reference>
<dbReference type="Proteomes" id="UP000633365">
    <property type="component" value="Unassembled WGS sequence"/>
</dbReference>
<keyword evidence="8" id="KW-0540">Nuclease</keyword>
<dbReference type="PROSITE" id="PS00058">
    <property type="entry name" value="DNA_MISMATCH_REPAIR_1"/>
    <property type="match status" value="1"/>
</dbReference>
<proteinExistence type="inferred from homology"/>
<evidence type="ECO:0000256" key="2">
    <source>
        <dbReference type="ARBA" id="ARBA00022763"/>
    </source>
</evidence>
<dbReference type="InterPro" id="IPR020568">
    <property type="entry name" value="Ribosomal_Su5_D2-typ_SF"/>
</dbReference>
<dbReference type="PANTHER" id="PTHR10073">
    <property type="entry name" value="DNA MISMATCH REPAIR PROTEIN MLH, PMS, MUTL"/>
    <property type="match status" value="1"/>
</dbReference>
<keyword evidence="9" id="KW-1185">Reference proteome</keyword>
<dbReference type="InterPro" id="IPR037198">
    <property type="entry name" value="MutL_C_sf"/>
</dbReference>